<proteinExistence type="inferred from homology"/>
<dbReference type="Proteomes" id="UP000682843">
    <property type="component" value="Chromosome"/>
</dbReference>
<protein>
    <recommendedName>
        <fullName evidence="3">N-acetylmuramoyl-L-alanine amidase</fullName>
        <ecNumber evidence="3">3.5.1.28</ecNumber>
    </recommendedName>
</protein>
<evidence type="ECO:0000256" key="1">
    <source>
        <dbReference type="ARBA" id="ARBA00001561"/>
    </source>
</evidence>
<dbReference type="EMBL" id="CP036498">
    <property type="protein sequence ID" value="QUS38964.1"/>
    <property type="molecule type" value="Genomic_DNA"/>
</dbReference>
<keyword evidence="5" id="KW-0961">Cell wall biogenesis/degradation</keyword>
<accession>A0ABX8A5I7</accession>
<name>A0ABX8A5I7_9BRAD</name>
<dbReference type="Pfam" id="PF01471">
    <property type="entry name" value="PG_binding_1"/>
    <property type="match status" value="1"/>
</dbReference>
<gene>
    <name evidence="7" type="ORF">RPMA_09100</name>
</gene>
<evidence type="ECO:0000313" key="8">
    <source>
        <dbReference type="Proteomes" id="UP000682843"/>
    </source>
</evidence>
<evidence type="ECO:0000256" key="4">
    <source>
        <dbReference type="ARBA" id="ARBA00022801"/>
    </source>
</evidence>
<dbReference type="SUPFAM" id="SSF55846">
    <property type="entry name" value="N-acetylmuramoyl-L-alanine amidase-like"/>
    <property type="match status" value="1"/>
</dbReference>
<dbReference type="InterPro" id="IPR002502">
    <property type="entry name" value="Amidase_domain"/>
</dbReference>
<feature type="domain" description="N-acetylmuramoyl-L-alanine amidase" evidence="6">
    <location>
        <begin position="36"/>
        <end position="173"/>
    </location>
</feature>
<evidence type="ECO:0000256" key="5">
    <source>
        <dbReference type="ARBA" id="ARBA00023316"/>
    </source>
</evidence>
<evidence type="ECO:0000256" key="2">
    <source>
        <dbReference type="ARBA" id="ARBA00007553"/>
    </source>
</evidence>
<dbReference type="InterPro" id="IPR002477">
    <property type="entry name" value="Peptidoglycan-bd-like"/>
</dbReference>
<reference evidence="7 8" key="1">
    <citation type="submission" date="2019-02" db="EMBL/GenBank/DDBJ databases">
        <title>Emended description of the genus Rhodopseudomonas and description of Rhodopseudomonas albus sp. nov., a non-phototrophic, heavy-metal-tolerant bacterium isolated from garden soil.</title>
        <authorList>
            <person name="Bao Z."/>
            <person name="Cao W.W."/>
            <person name="Sato Y."/>
            <person name="Nishizawa T."/>
            <person name="Zhao J."/>
            <person name="Guo Y."/>
            <person name="Ohta H."/>
        </authorList>
    </citation>
    <scope>NUCLEOTIDE SEQUENCE [LARGE SCALE GENOMIC DNA]</scope>
    <source>
        <strain evidence="7 8">SK50-23</strain>
    </source>
</reference>
<dbReference type="Gene3D" id="3.40.80.10">
    <property type="entry name" value="Peptidoglycan recognition protein-like"/>
    <property type="match status" value="1"/>
</dbReference>
<dbReference type="SMART" id="SM00644">
    <property type="entry name" value="Ami_2"/>
    <property type="match status" value="1"/>
</dbReference>
<comment type="similarity">
    <text evidence="2">Belongs to the N-acetylmuramoyl-L-alanine amidase 2 family.</text>
</comment>
<sequence>MTGTEKRQRPLPIPKGVANLPTFTPDSSVVSDVIPSPNFGERNKGLVPNMIVLHYTGMPDAEGAITRLCSDGTDVSAHYIVLEDGRIIQTVPESQRAWHAGSSFWAGEDDINSCSIGIEIINRGHDWGYPDYPSRQIAAVTALCRGILLRHDFPTQRVLGHSDVAPARKKDPGEKFPWHLLASSGVGHWAHPAPITPGEGMKVGAEGDEVLALQQALAAYGYGIETSGEYNAATMEVVTAFQRHFRPERIDGIADRSTILTLQALLSSLPNGST</sequence>
<dbReference type="InterPro" id="IPR036505">
    <property type="entry name" value="Amidase/PGRP_sf"/>
</dbReference>
<dbReference type="SUPFAM" id="SSF47090">
    <property type="entry name" value="PGBD-like"/>
    <property type="match status" value="1"/>
</dbReference>
<keyword evidence="8" id="KW-1185">Reference proteome</keyword>
<dbReference type="InterPro" id="IPR051206">
    <property type="entry name" value="NAMLAA_amidase_2"/>
</dbReference>
<dbReference type="InterPro" id="IPR036365">
    <property type="entry name" value="PGBD-like_sf"/>
</dbReference>
<keyword evidence="4" id="KW-0378">Hydrolase</keyword>
<evidence type="ECO:0000313" key="7">
    <source>
        <dbReference type="EMBL" id="QUS38964.1"/>
    </source>
</evidence>
<dbReference type="Gene3D" id="1.10.101.10">
    <property type="entry name" value="PGBD-like superfamily/PGBD"/>
    <property type="match status" value="1"/>
</dbReference>
<dbReference type="PANTHER" id="PTHR30417:SF1">
    <property type="entry name" value="N-ACETYLMURAMOYL-L-ALANINE AMIDASE AMID"/>
    <property type="match status" value="1"/>
</dbReference>
<dbReference type="RefSeq" id="WP_211912508.1">
    <property type="nucleotide sequence ID" value="NZ_CP036498.1"/>
</dbReference>
<dbReference type="Pfam" id="PF01510">
    <property type="entry name" value="Amidase_2"/>
    <property type="match status" value="1"/>
</dbReference>
<dbReference type="PANTHER" id="PTHR30417">
    <property type="entry name" value="N-ACETYLMURAMOYL-L-ALANINE AMIDASE AMID"/>
    <property type="match status" value="1"/>
</dbReference>
<organism evidence="7 8">
    <name type="scientific">Tardiphaga alba</name>
    <dbReference type="NCBI Taxonomy" id="340268"/>
    <lineage>
        <taxon>Bacteria</taxon>
        <taxon>Pseudomonadati</taxon>
        <taxon>Pseudomonadota</taxon>
        <taxon>Alphaproteobacteria</taxon>
        <taxon>Hyphomicrobiales</taxon>
        <taxon>Nitrobacteraceae</taxon>
        <taxon>Tardiphaga</taxon>
    </lineage>
</organism>
<evidence type="ECO:0000256" key="3">
    <source>
        <dbReference type="ARBA" id="ARBA00011901"/>
    </source>
</evidence>
<dbReference type="CDD" id="cd06583">
    <property type="entry name" value="PGRP"/>
    <property type="match status" value="1"/>
</dbReference>
<dbReference type="EC" id="3.5.1.28" evidence="3"/>
<comment type="catalytic activity">
    <reaction evidence="1">
        <text>Hydrolyzes the link between N-acetylmuramoyl residues and L-amino acid residues in certain cell-wall glycopeptides.</text>
        <dbReference type="EC" id="3.5.1.28"/>
    </reaction>
</comment>
<evidence type="ECO:0000259" key="6">
    <source>
        <dbReference type="SMART" id="SM00644"/>
    </source>
</evidence>
<dbReference type="InterPro" id="IPR036366">
    <property type="entry name" value="PGBDSf"/>
</dbReference>